<keyword evidence="2" id="KW-0489">Methyltransferase</keyword>
<organism evidence="2 3">
    <name type="scientific">Algoriphagus zhangzhouensis</name>
    <dbReference type="NCBI Taxonomy" id="1073327"/>
    <lineage>
        <taxon>Bacteria</taxon>
        <taxon>Pseudomonadati</taxon>
        <taxon>Bacteroidota</taxon>
        <taxon>Cytophagia</taxon>
        <taxon>Cytophagales</taxon>
        <taxon>Cyclobacteriaceae</taxon>
        <taxon>Algoriphagus</taxon>
    </lineage>
</organism>
<reference evidence="3" key="1">
    <citation type="submission" date="2016-12" db="EMBL/GenBank/DDBJ databases">
        <authorList>
            <person name="Varghese N."/>
            <person name="Submissions S."/>
        </authorList>
    </citation>
    <scope>NUCLEOTIDE SEQUENCE [LARGE SCALE GENOMIC DNA]</scope>
    <source>
        <strain evidence="3">DSM 25035</strain>
    </source>
</reference>
<feature type="domain" description="Methyltransferase FkbM" evidence="1">
    <location>
        <begin position="94"/>
        <end position="252"/>
    </location>
</feature>
<dbReference type="AlphaFoldDB" id="A0A1M7ZDV3"/>
<dbReference type="PANTHER" id="PTHR34203:SF15">
    <property type="entry name" value="SLL1173 PROTEIN"/>
    <property type="match status" value="1"/>
</dbReference>
<dbReference type="STRING" id="1073327.SAMN04488108_2494"/>
<dbReference type="Gene3D" id="3.40.50.150">
    <property type="entry name" value="Vaccinia Virus protein VP39"/>
    <property type="match status" value="1"/>
</dbReference>
<gene>
    <name evidence="2" type="ORF">SAMN04488108_2494</name>
</gene>
<dbReference type="InterPro" id="IPR052514">
    <property type="entry name" value="SAM-dependent_MTase"/>
</dbReference>
<dbReference type="Pfam" id="PF05050">
    <property type="entry name" value="Methyltransf_21"/>
    <property type="match status" value="1"/>
</dbReference>
<sequence length="280" mass="32251">MKKIWKEIAFANSLIIDVLSSVYTWSEKLSLLRVLLWSLLMIKLKSGTEEISQRFLGLRVSSYGYFNLVYLIKEVFLKGEYEFDTKTNSPFIIDCGANIGMSILFFKKYYPNSRIIGFEPNPDVFQLLKKNVEQNNLQNVTLNNFCLSGSEGEVEFFLDENKGTLKGSIISKRGGRRCVKVPSKRLSDFFEEEVDLVKMDIEGAEKEVIHELVRSNRIGIPKTYLIEYHHNIPGQDSEMGDFLSQFEDQGYQCSIKAGFNHHGEFQDVFLSCSKREKSVR</sequence>
<keyword evidence="3" id="KW-1185">Reference proteome</keyword>
<evidence type="ECO:0000313" key="2">
    <source>
        <dbReference type="EMBL" id="SHO63053.1"/>
    </source>
</evidence>
<dbReference type="EMBL" id="FRXN01000003">
    <property type="protein sequence ID" value="SHO63053.1"/>
    <property type="molecule type" value="Genomic_DNA"/>
</dbReference>
<dbReference type="PANTHER" id="PTHR34203">
    <property type="entry name" value="METHYLTRANSFERASE, FKBM FAMILY PROTEIN"/>
    <property type="match status" value="1"/>
</dbReference>
<protein>
    <submittedName>
        <fullName evidence="2">Methyltransferase, FkbM family</fullName>
    </submittedName>
</protein>
<dbReference type="NCBIfam" id="TIGR01444">
    <property type="entry name" value="fkbM_fam"/>
    <property type="match status" value="1"/>
</dbReference>
<dbReference type="InterPro" id="IPR029063">
    <property type="entry name" value="SAM-dependent_MTases_sf"/>
</dbReference>
<dbReference type="RefSeq" id="WP_073572127.1">
    <property type="nucleotide sequence ID" value="NZ_FRXN01000003.1"/>
</dbReference>
<dbReference type="SUPFAM" id="SSF53335">
    <property type="entry name" value="S-adenosyl-L-methionine-dependent methyltransferases"/>
    <property type="match status" value="1"/>
</dbReference>
<evidence type="ECO:0000313" key="3">
    <source>
        <dbReference type="Proteomes" id="UP000184609"/>
    </source>
</evidence>
<keyword evidence="2" id="KW-0808">Transferase</keyword>
<dbReference type="InterPro" id="IPR006342">
    <property type="entry name" value="FkbM_mtfrase"/>
</dbReference>
<dbReference type="GO" id="GO:0008168">
    <property type="term" value="F:methyltransferase activity"/>
    <property type="evidence" value="ECO:0007669"/>
    <property type="project" value="UniProtKB-KW"/>
</dbReference>
<accession>A0A1M7ZDV3</accession>
<evidence type="ECO:0000259" key="1">
    <source>
        <dbReference type="Pfam" id="PF05050"/>
    </source>
</evidence>
<name>A0A1M7ZDV3_9BACT</name>
<proteinExistence type="predicted"/>
<dbReference type="GO" id="GO:0032259">
    <property type="term" value="P:methylation"/>
    <property type="evidence" value="ECO:0007669"/>
    <property type="project" value="UniProtKB-KW"/>
</dbReference>
<dbReference type="Proteomes" id="UP000184609">
    <property type="component" value="Unassembled WGS sequence"/>
</dbReference>
<dbReference type="OrthoDB" id="9812600at2"/>
<dbReference type="CDD" id="cd02440">
    <property type="entry name" value="AdoMet_MTases"/>
    <property type="match status" value="1"/>
</dbReference>